<accession>A0ABQ2SMI8</accession>
<dbReference type="PANTHER" id="PTHR35813:SF1">
    <property type="entry name" value="INNER MEMBRANE PROTEIN YBAN"/>
    <property type="match status" value="1"/>
</dbReference>
<keyword evidence="3" id="KW-1185">Reference proteome</keyword>
<name>A0ABQ2SMI8_9DEIO</name>
<gene>
    <name evidence="2" type="ORF">GCM10008961_27660</name>
</gene>
<keyword evidence="1" id="KW-1133">Transmembrane helix</keyword>
<dbReference type="EMBL" id="BMQO01000015">
    <property type="protein sequence ID" value="GGS34398.1"/>
    <property type="molecule type" value="Genomic_DNA"/>
</dbReference>
<feature type="transmembrane region" description="Helical" evidence="1">
    <location>
        <begin position="92"/>
        <end position="110"/>
    </location>
</feature>
<feature type="transmembrane region" description="Helical" evidence="1">
    <location>
        <begin position="25"/>
        <end position="58"/>
    </location>
</feature>
<dbReference type="Proteomes" id="UP000620633">
    <property type="component" value="Unassembled WGS sequence"/>
</dbReference>
<keyword evidence="1" id="KW-0472">Membrane</keyword>
<evidence type="ECO:0000313" key="2">
    <source>
        <dbReference type="EMBL" id="GGS34398.1"/>
    </source>
</evidence>
<evidence type="ECO:0008006" key="4">
    <source>
        <dbReference type="Google" id="ProtNLM"/>
    </source>
</evidence>
<organism evidence="2 3">
    <name type="scientific">Deinococcus knuensis</name>
    <dbReference type="NCBI Taxonomy" id="1837380"/>
    <lineage>
        <taxon>Bacteria</taxon>
        <taxon>Thermotogati</taxon>
        <taxon>Deinococcota</taxon>
        <taxon>Deinococci</taxon>
        <taxon>Deinococcales</taxon>
        <taxon>Deinococcaceae</taxon>
        <taxon>Deinococcus</taxon>
    </lineage>
</organism>
<reference evidence="3" key="1">
    <citation type="journal article" date="2019" name="Int. J. Syst. Evol. Microbiol.">
        <title>The Global Catalogue of Microorganisms (GCM) 10K type strain sequencing project: providing services to taxonomists for standard genome sequencing and annotation.</title>
        <authorList>
            <consortium name="The Broad Institute Genomics Platform"/>
            <consortium name="The Broad Institute Genome Sequencing Center for Infectious Disease"/>
            <person name="Wu L."/>
            <person name="Ma J."/>
        </authorList>
    </citation>
    <scope>NUCLEOTIDE SEQUENCE [LARGE SCALE GENOMIC DNA]</scope>
    <source>
        <strain evidence="3">JCM 31406</strain>
    </source>
</reference>
<feature type="transmembrane region" description="Helical" evidence="1">
    <location>
        <begin position="116"/>
        <end position="135"/>
    </location>
</feature>
<dbReference type="PANTHER" id="PTHR35813">
    <property type="entry name" value="INNER MEMBRANE PROTEIN YBAN"/>
    <property type="match status" value="1"/>
</dbReference>
<keyword evidence="1" id="KW-0812">Transmembrane</keyword>
<evidence type="ECO:0000256" key="1">
    <source>
        <dbReference type="SAM" id="Phobius"/>
    </source>
</evidence>
<protein>
    <recommendedName>
        <fullName evidence="4">DUF454 domain-containing protein</fullName>
    </recommendedName>
</protein>
<dbReference type="InterPro" id="IPR007401">
    <property type="entry name" value="DUF454"/>
</dbReference>
<dbReference type="Pfam" id="PF04304">
    <property type="entry name" value="DUF454"/>
    <property type="match status" value="1"/>
</dbReference>
<proteinExistence type="predicted"/>
<evidence type="ECO:0000313" key="3">
    <source>
        <dbReference type="Proteomes" id="UP000620633"/>
    </source>
</evidence>
<sequence>MSPGTHAGTGATLAGMTRPPSRFRLLWVALGFVLCGLGVLGLILPGFPGTVWFILAAAAFSRGDPRWEAWLLSRPVVGDLIRDYRAGLGMPLRAKWIACACIVLAVAFSLGRIPVLVGQVVWVLIGLAGVLFITLRVPTRRNTP</sequence>
<comment type="caution">
    <text evidence="2">The sequence shown here is derived from an EMBL/GenBank/DDBJ whole genome shotgun (WGS) entry which is preliminary data.</text>
</comment>